<evidence type="ECO:0000256" key="9">
    <source>
        <dbReference type="ARBA" id="ARBA00022827"/>
    </source>
</evidence>
<evidence type="ECO:0000256" key="1">
    <source>
        <dbReference type="ARBA" id="ARBA00001755"/>
    </source>
</evidence>
<keyword evidence="11 12" id="KW-0350">Heme biosynthesis</keyword>
<evidence type="ECO:0000256" key="12">
    <source>
        <dbReference type="RuleBase" id="RU364052"/>
    </source>
</evidence>
<dbReference type="GO" id="GO:0004729">
    <property type="term" value="F:oxygen-dependent protoporphyrinogen oxidase activity"/>
    <property type="evidence" value="ECO:0007669"/>
    <property type="project" value="UniProtKB-UniRule"/>
</dbReference>
<dbReference type="Proteomes" id="UP001152755">
    <property type="component" value="Unassembled WGS sequence"/>
</dbReference>
<dbReference type="PANTHER" id="PTHR42923">
    <property type="entry name" value="PROTOPORPHYRINOGEN OXIDASE"/>
    <property type="match status" value="1"/>
</dbReference>
<feature type="domain" description="Amine oxidase" evidence="13">
    <location>
        <begin position="15"/>
        <end position="448"/>
    </location>
</feature>
<dbReference type="Gene3D" id="3.50.50.60">
    <property type="entry name" value="FAD/NAD(P)-binding domain"/>
    <property type="match status" value="1"/>
</dbReference>
<sequence length="460" mass="46731">MTGRPGSVAVVGGGISGLAAAHRLRALLGPQAQITVLETDDRLGGKLRTVELAGHQVDVGAEAFIARRPEVPDLLTELGLVDQLVTPAGRSPMLRAGGRNQPMPARTLMGIPSDAQSVATVVGPDTLARIEAEPATPLSWDPGADMSVGELVARRFGREVVERSVDPLLGGVYSGSADTIGVRAALPTLAAALDAGAPSLIDAVARALPPQRPGPVFGALRDGYGALLAALAARSGARTLLGTKASGLRKTATGWWIDPVGEVDAVVLAVPAPALTALLAGPCPEGARAAGAVQVASSAVIALALPASAPVPEHSGLLVATGESLTAKAFTFSSRKWPHLEFPDATMVRVSVGRFGDSAVVQADDDSLVSRARADLATATGVEAAPLAAHVQRWHGGLPQYAAGHLAVVDRIDAAVASLSGLAVAGATFDGVGVPACVARAHRVVDELVTQWAWAPGQRA</sequence>
<keyword evidence="10 12" id="KW-0560">Oxidoreductase</keyword>
<evidence type="ECO:0000256" key="10">
    <source>
        <dbReference type="ARBA" id="ARBA00023002"/>
    </source>
</evidence>
<dbReference type="Gene3D" id="1.10.3110.10">
    <property type="entry name" value="protoporphyrinogen ix oxidase, domain 3"/>
    <property type="match status" value="1"/>
</dbReference>
<evidence type="ECO:0000313" key="15">
    <source>
        <dbReference type="Proteomes" id="UP001152755"/>
    </source>
</evidence>
<evidence type="ECO:0000256" key="8">
    <source>
        <dbReference type="ARBA" id="ARBA00022630"/>
    </source>
</evidence>
<evidence type="ECO:0000256" key="2">
    <source>
        <dbReference type="ARBA" id="ARBA00001974"/>
    </source>
</evidence>
<dbReference type="EC" id="1.3.3.15" evidence="6 12"/>
<accession>A0A9X4RFG4</accession>
<dbReference type="RefSeq" id="WP_332520588.1">
    <property type="nucleotide sequence ID" value="NZ_JANRHA010000015.1"/>
</dbReference>
<dbReference type="NCBIfam" id="TIGR00562">
    <property type="entry name" value="proto_IX_ox"/>
    <property type="match status" value="1"/>
</dbReference>
<evidence type="ECO:0000259" key="13">
    <source>
        <dbReference type="Pfam" id="PF01593"/>
    </source>
</evidence>
<organism evidence="14 15">
    <name type="scientific">Speluncibacter jeojiensis</name>
    <dbReference type="NCBI Taxonomy" id="2710754"/>
    <lineage>
        <taxon>Bacteria</taxon>
        <taxon>Bacillati</taxon>
        <taxon>Actinomycetota</taxon>
        <taxon>Actinomycetes</taxon>
        <taxon>Mycobacteriales</taxon>
        <taxon>Speluncibacteraceae</taxon>
        <taxon>Speluncibacter</taxon>
    </lineage>
</organism>
<name>A0A9X4RFG4_9ACTN</name>
<keyword evidence="12" id="KW-0963">Cytoplasm</keyword>
<dbReference type="Gene3D" id="3.90.660.20">
    <property type="entry name" value="Protoporphyrinogen oxidase, mitochondrial, domain 2"/>
    <property type="match status" value="1"/>
</dbReference>
<comment type="pathway">
    <text evidence="4 12">Porphyrin-containing compound metabolism; protoheme biosynthesis.</text>
</comment>
<dbReference type="GO" id="GO:0006783">
    <property type="term" value="P:heme biosynthetic process"/>
    <property type="evidence" value="ECO:0007669"/>
    <property type="project" value="UniProtKB-UniRule"/>
</dbReference>
<dbReference type="InterPro" id="IPR036188">
    <property type="entry name" value="FAD/NAD-bd_sf"/>
</dbReference>
<keyword evidence="8 12" id="KW-0285">Flavoprotein</keyword>
<comment type="subcellular location">
    <subcellularLocation>
        <location evidence="12">Cytoplasm</location>
    </subcellularLocation>
</comment>
<dbReference type="InterPro" id="IPR050464">
    <property type="entry name" value="Zeta_carotene_desat/Oxidored"/>
</dbReference>
<comment type="function">
    <text evidence="3 12">Involved in coproporphyrin-dependent heme b biosynthesis. Catalyzes the oxidation of coproporphyrinogen III to coproporphyrin III.</text>
</comment>
<comment type="caution">
    <text evidence="14">The sequence shown here is derived from an EMBL/GenBank/DDBJ whole genome shotgun (WGS) entry which is preliminary data.</text>
</comment>
<dbReference type="EMBL" id="JANRHA010000015">
    <property type="protein sequence ID" value="MDG3016613.1"/>
    <property type="molecule type" value="Genomic_DNA"/>
</dbReference>
<dbReference type="NCBIfam" id="NF008841">
    <property type="entry name" value="PRK11883.1-1"/>
    <property type="match status" value="1"/>
</dbReference>
<evidence type="ECO:0000256" key="7">
    <source>
        <dbReference type="ARBA" id="ARBA00019046"/>
    </source>
</evidence>
<dbReference type="InterPro" id="IPR004572">
    <property type="entry name" value="Protoporphyrinogen_oxidase"/>
</dbReference>
<dbReference type="AlphaFoldDB" id="A0A9X4RFG4"/>
<dbReference type="PANTHER" id="PTHR42923:SF3">
    <property type="entry name" value="PROTOPORPHYRINOGEN OXIDASE"/>
    <property type="match status" value="1"/>
</dbReference>
<proteinExistence type="inferred from homology"/>
<dbReference type="Pfam" id="PF01593">
    <property type="entry name" value="Amino_oxidase"/>
    <property type="match status" value="1"/>
</dbReference>
<evidence type="ECO:0000256" key="4">
    <source>
        <dbReference type="ARBA" id="ARBA00004744"/>
    </source>
</evidence>
<dbReference type="SUPFAM" id="SSF51905">
    <property type="entry name" value="FAD/NAD(P)-binding domain"/>
    <property type="match status" value="1"/>
</dbReference>
<evidence type="ECO:0000256" key="5">
    <source>
        <dbReference type="ARBA" id="ARBA00008310"/>
    </source>
</evidence>
<reference evidence="14" key="1">
    <citation type="submission" date="2022-08" db="EMBL/GenBank/DDBJ databases">
        <title>Genome analysis of Corynebacteriales strain.</title>
        <authorList>
            <person name="Lee S.D."/>
        </authorList>
    </citation>
    <scope>NUCLEOTIDE SEQUENCE</scope>
    <source>
        <strain evidence="14">D3-21</strain>
    </source>
</reference>
<evidence type="ECO:0000256" key="6">
    <source>
        <dbReference type="ARBA" id="ARBA00012402"/>
    </source>
</evidence>
<evidence type="ECO:0000256" key="11">
    <source>
        <dbReference type="ARBA" id="ARBA00023133"/>
    </source>
</evidence>
<comment type="similarity">
    <text evidence="5 12">Belongs to the protoporphyrinogen/coproporphyrinogen oxidase family. Coproporphyrinogen III oxidase subfamily.</text>
</comment>
<gene>
    <name evidence="14" type="ORF">NVS88_18815</name>
</gene>
<evidence type="ECO:0000256" key="3">
    <source>
        <dbReference type="ARBA" id="ARBA00002185"/>
    </source>
</evidence>
<protein>
    <recommendedName>
        <fullName evidence="7 12">Coproporphyrinogen III oxidase</fullName>
        <ecNumber evidence="6 12">1.3.3.15</ecNumber>
    </recommendedName>
</protein>
<evidence type="ECO:0000313" key="14">
    <source>
        <dbReference type="EMBL" id="MDG3016613.1"/>
    </source>
</evidence>
<comment type="catalytic activity">
    <reaction evidence="1">
        <text>coproporphyrinogen III + 3 O2 = coproporphyrin III + 3 H2O2</text>
        <dbReference type="Rhea" id="RHEA:43436"/>
        <dbReference type="ChEBI" id="CHEBI:15379"/>
        <dbReference type="ChEBI" id="CHEBI:16240"/>
        <dbReference type="ChEBI" id="CHEBI:57309"/>
        <dbReference type="ChEBI" id="CHEBI:131725"/>
        <dbReference type="EC" id="1.3.3.15"/>
    </reaction>
    <physiologicalReaction direction="left-to-right" evidence="1">
        <dbReference type="Rhea" id="RHEA:43437"/>
    </physiologicalReaction>
</comment>
<keyword evidence="15" id="KW-1185">Reference proteome</keyword>
<keyword evidence="9 12" id="KW-0274">FAD</keyword>
<dbReference type="GO" id="GO:0005737">
    <property type="term" value="C:cytoplasm"/>
    <property type="evidence" value="ECO:0007669"/>
    <property type="project" value="UniProtKB-SubCell"/>
</dbReference>
<dbReference type="SUPFAM" id="SSF54373">
    <property type="entry name" value="FAD-linked reductases, C-terminal domain"/>
    <property type="match status" value="1"/>
</dbReference>
<comment type="cofactor">
    <cofactor evidence="2 12">
        <name>FAD</name>
        <dbReference type="ChEBI" id="CHEBI:57692"/>
    </cofactor>
</comment>
<dbReference type="InterPro" id="IPR002937">
    <property type="entry name" value="Amino_oxidase"/>
</dbReference>